<proteinExistence type="predicted"/>
<protein>
    <submittedName>
        <fullName evidence="2">Uncharacterized protein</fullName>
    </submittedName>
</protein>
<feature type="compositionally biased region" description="Basic and acidic residues" evidence="1">
    <location>
        <begin position="240"/>
        <end position="249"/>
    </location>
</feature>
<organism evidence="2 3">
    <name type="scientific">Papiliotrema laurentii</name>
    <name type="common">Cryptococcus laurentii</name>
    <dbReference type="NCBI Taxonomy" id="5418"/>
    <lineage>
        <taxon>Eukaryota</taxon>
        <taxon>Fungi</taxon>
        <taxon>Dikarya</taxon>
        <taxon>Basidiomycota</taxon>
        <taxon>Agaricomycotina</taxon>
        <taxon>Tremellomycetes</taxon>
        <taxon>Tremellales</taxon>
        <taxon>Rhynchogastremaceae</taxon>
        <taxon>Papiliotrema</taxon>
    </lineage>
</organism>
<dbReference type="EMBL" id="JAODAN010000002">
    <property type="protein sequence ID" value="KAK1926164.1"/>
    <property type="molecule type" value="Genomic_DNA"/>
</dbReference>
<dbReference type="AlphaFoldDB" id="A0AAD9FU11"/>
<dbReference type="Proteomes" id="UP001182556">
    <property type="component" value="Unassembled WGS sequence"/>
</dbReference>
<evidence type="ECO:0000256" key="1">
    <source>
        <dbReference type="SAM" id="MobiDB-lite"/>
    </source>
</evidence>
<gene>
    <name evidence="2" type="ORF">DB88DRAFT_521250</name>
</gene>
<feature type="region of interest" description="Disordered" evidence="1">
    <location>
        <begin position="224"/>
        <end position="268"/>
    </location>
</feature>
<sequence length="268" mass="30155">MLNYHPHFADPSDDLIFVTSDAVALRVSSWRLALESKYWKTKRHGLSTATTVWAPIAIGVSSKVFLEFIEYTQHPNIARRMGTLAEHLDLYKLLCMYDCPNALRVVGGILTARITADPWEMFILASERNDVPFARTALKHFKPDTFGDGTFWAKMARVRPEWQLHLLACIFHHPQEARKSHAALCPQTRLAVPVFPPMTPTAPAQVKCSCRFIEWMGDSDFPRIARSFNPVQPAPAQTKPGEEAKKRPLPEPVGATAAQPPMKTLRAE</sequence>
<keyword evidence="3" id="KW-1185">Reference proteome</keyword>
<accession>A0AAD9FU11</accession>
<comment type="caution">
    <text evidence="2">The sequence shown here is derived from an EMBL/GenBank/DDBJ whole genome shotgun (WGS) entry which is preliminary data.</text>
</comment>
<reference evidence="2" key="1">
    <citation type="submission" date="2023-02" db="EMBL/GenBank/DDBJ databases">
        <title>Identification and recombinant expression of a fungal hydrolase from Papiliotrema laurentii that hydrolyzes apple cutin and clears colloidal polyester polyurethane.</title>
        <authorList>
            <consortium name="DOE Joint Genome Institute"/>
            <person name="Roman V.A."/>
            <person name="Bojanowski C."/>
            <person name="Crable B.R."/>
            <person name="Wagner D.N."/>
            <person name="Hung C.S."/>
            <person name="Nadeau L.J."/>
            <person name="Schratz L."/>
            <person name="Haridas S."/>
            <person name="Pangilinan J."/>
            <person name="Lipzen A."/>
            <person name="Na H."/>
            <person name="Yan M."/>
            <person name="Ng V."/>
            <person name="Grigoriev I.V."/>
            <person name="Spatafora J.W."/>
            <person name="Barlow D."/>
            <person name="Biffinger J."/>
            <person name="Kelley-Loughnane N."/>
            <person name="Varaljay V.A."/>
            <person name="Crookes-Goodson W.J."/>
        </authorList>
    </citation>
    <scope>NUCLEOTIDE SEQUENCE</scope>
    <source>
        <strain evidence="2">5307AH</strain>
    </source>
</reference>
<evidence type="ECO:0000313" key="2">
    <source>
        <dbReference type="EMBL" id="KAK1926164.1"/>
    </source>
</evidence>
<name>A0AAD9FU11_PAPLA</name>
<evidence type="ECO:0000313" key="3">
    <source>
        <dbReference type="Proteomes" id="UP001182556"/>
    </source>
</evidence>